<feature type="compositionally biased region" description="Acidic residues" evidence="1">
    <location>
        <begin position="13"/>
        <end position="23"/>
    </location>
</feature>
<protein>
    <recommendedName>
        <fullName evidence="4">DUF5302 domain-containing protein</fullName>
    </recommendedName>
</protein>
<name>A0A7W7VW38_KITKI</name>
<evidence type="ECO:0000256" key="1">
    <source>
        <dbReference type="SAM" id="MobiDB-lite"/>
    </source>
</evidence>
<evidence type="ECO:0000313" key="2">
    <source>
        <dbReference type="EMBL" id="MBB4924299.1"/>
    </source>
</evidence>
<dbReference type="Proteomes" id="UP000540506">
    <property type="component" value="Unassembled WGS sequence"/>
</dbReference>
<dbReference type="RefSeq" id="WP_184936265.1">
    <property type="nucleotide sequence ID" value="NZ_JACHJV010000001.1"/>
</dbReference>
<dbReference type="Pfam" id="PF17227">
    <property type="entry name" value="DUF5302"/>
    <property type="match status" value="1"/>
</dbReference>
<reference evidence="2 3" key="1">
    <citation type="submission" date="2020-08" db="EMBL/GenBank/DDBJ databases">
        <title>Sequencing the genomes of 1000 actinobacteria strains.</title>
        <authorList>
            <person name="Klenk H.-P."/>
        </authorList>
    </citation>
    <scope>NUCLEOTIDE SEQUENCE [LARGE SCALE GENOMIC DNA]</scope>
    <source>
        <strain evidence="2 3">DSM 41654</strain>
    </source>
</reference>
<sequence length="74" mass="7406">MSSSDAASVASEENPEPAAEADQDDVKAKFLAALQRKHGAKTDGAGGGPGSESKIHGAHSAAGGKRTFRRKSGG</sequence>
<proteinExistence type="predicted"/>
<feature type="compositionally biased region" description="Low complexity" evidence="1">
    <location>
        <begin position="1"/>
        <end position="12"/>
    </location>
</feature>
<evidence type="ECO:0000313" key="3">
    <source>
        <dbReference type="Proteomes" id="UP000540506"/>
    </source>
</evidence>
<organism evidence="2 3">
    <name type="scientific">Kitasatospora kifunensis</name>
    <name type="common">Streptomyces kifunensis</name>
    <dbReference type="NCBI Taxonomy" id="58351"/>
    <lineage>
        <taxon>Bacteria</taxon>
        <taxon>Bacillati</taxon>
        <taxon>Actinomycetota</taxon>
        <taxon>Actinomycetes</taxon>
        <taxon>Kitasatosporales</taxon>
        <taxon>Streptomycetaceae</taxon>
        <taxon>Kitasatospora</taxon>
    </lineage>
</organism>
<dbReference type="EMBL" id="JACHJV010000001">
    <property type="protein sequence ID" value="MBB4924299.1"/>
    <property type="molecule type" value="Genomic_DNA"/>
</dbReference>
<comment type="caution">
    <text evidence="2">The sequence shown here is derived from an EMBL/GenBank/DDBJ whole genome shotgun (WGS) entry which is preliminary data.</text>
</comment>
<keyword evidence="3" id="KW-1185">Reference proteome</keyword>
<dbReference type="InterPro" id="IPR035172">
    <property type="entry name" value="DUF5302"/>
</dbReference>
<gene>
    <name evidence="2" type="ORF">FHR34_003292</name>
</gene>
<evidence type="ECO:0008006" key="4">
    <source>
        <dbReference type="Google" id="ProtNLM"/>
    </source>
</evidence>
<accession>A0A7W7VW38</accession>
<feature type="region of interest" description="Disordered" evidence="1">
    <location>
        <begin position="1"/>
        <end position="74"/>
    </location>
</feature>
<dbReference type="AlphaFoldDB" id="A0A7W7VW38"/>